<comment type="caution">
    <text evidence="1">The sequence shown here is derived from an EMBL/GenBank/DDBJ whole genome shotgun (WGS) entry which is preliminary data.</text>
</comment>
<keyword evidence="2" id="KW-1185">Reference proteome</keyword>
<organism evidence="1 2">
    <name type="scientific">Formosa undariae</name>
    <dbReference type="NCBI Taxonomy" id="1325436"/>
    <lineage>
        <taxon>Bacteria</taxon>
        <taxon>Pseudomonadati</taxon>
        <taxon>Bacteroidota</taxon>
        <taxon>Flavobacteriia</taxon>
        <taxon>Flavobacteriales</taxon>
        <taxon>Flavobacteriaceae</taxon>
        <taxon>Formosa</taxon>
    </lineage>
</organism>
<reference evidence="1 2" key="1">
    <citation type="submission" date="2024-09" db="EMBL/GenBank/DDBJ databases">
        <authorList>
            <person name="Sun Q."/>
            <person name="Mori K."/>
        </authorList>
    </citation>
    <scope>NUCLEOTIDE SEQUENCE [LARGE SCALE GENOMIC DNA]</scope>
    <source>
        <strain evidence="1 2">CECT 8286</strain>
    </source>
</reference>
<dbReference type="EMBL" id="JBHMEZ010000012">
    <property type="protein sequence ID" value="MFB9053730.1"/>
    <property type="molecule type" value="Genomic_DNA"/>
</dbReference>
<dbReference type="Proteomes" id="UP001589605">
    <property type="component" value="Unassembled WGS sequence"/>
</dbReference>
<sequence>MRKVIVDYKKLTPEVLTKLTERFPDGYGDYDIIKFDNHRNETIETVEIKTDDTIYLVKVSSKLHYTMVNFDVNEDIELNSLGHVIVDYPTDTILDKDTVLNNEEE</sequence>
<evidence type="ECO:0000313" key="2">
    <source>
        <dbReference type="Proteomes" id="UP001589605"/>
    </source>
</evidence>
<name>A0ABV5F2Q5_9FLAO</name>
<proteinExistence type="predicted"/>
<gene>
    <name evidence="1" type="ORF">ACFFVB_11645</name>
</gene>
<accession>A0ABV5F2Q5</accession>
<evidence type="ECO:0000313" key="1">
    <source>
        <dbReference type="EMBL" id="MFB9053730.1"/>
    </source>
</evidence>
<dbReference type="RefSeq" id="WP_382382988.1">
    <property type="nucleotide sequence ID" value="NZ_JBHMEZ010000012.1"/>
</dbReference>
<protein>
    <submittedName>
        <fullName evidence="1">Uncharacterized protein</fullName>
    </submittedName>
</protein>